<dbReference type="Proteomes" id="UP001605036">
    <property type="component" value="Unassembled WGS sequence"/>
</dbReference>
<evidence type="ECO:0000313" key="1">
    <source>
        <dbReference type="EMBL" id="KAL2654004.1"/>
    </source>
</evidence>
<organism evidence="1 2">
    <name type="scientific">Riccia fluitans</name>
    <dbReference type="NCBI Taxonomy" id="41844"/>
    <lineage>
        <taxon>Eukaryota</taxon>
        <taxon>Viridiplantae</taxon>
        <taxon>Streptophyta</taxon>
        <taxon>Embryophyta</taxon>
        <taxon>Marchantiophyta</taxon>
        <taxon>Marchantiopsida</taxon>
        <taxon>Marchantiidae</taxon>
        <taxon>Marchantiales</taxon>
        <taxon>Ricciaceae</taxon>
        <taxon>Riccia</taxon>
    </lineage>
</organism>
<sequence>MSAPIVMIRLVCRCLRGILAPSFDVPASSDLSHSRLISLLSLLAYSLTPTVPLPHWRAWSVMNILPYCLGVGSFRVISCPELVPSTLASIRSRGGRSIREGSLDPCQLCNLLSASSFVIPILPSIPTGRHHMEGWKVQGPSSFTLCLAPLPC</sequence>
<comment type="caution">
    <text evidence="1">The sequence shown here is derived from an EMBL/GenBank/DDBJ whole genome shotgun (WGS) entry which is preliminary data.</text>
</comment>
<gene>
    <name evidence="1" type="ORF">R1flu_022132</name>
</gene>
<protein>
    <submittedName>
        <fullName evidence="1">Uncharacterized protein</fullName>
    </submittedName>
</protein>
<dbReference type="EMBL" id="JBHFFA010000001">
    <property type="protein sequence ID" value="KAL2654004.1"/>
    <property type="molecule type" value="Genomic_DNA"/>
</dbReference>
<accession>A0ABD1ZUF4</accession>
<name>A0ABD1ZUF4_9MARC</name>
<reference evidence="1 2" key="1">
    <citation type="submission" date="2024-09" db="EMBL/GenBank/DDBJ databases">
        <title>Chromosome-scale assembly of Riccia fluitans.</title>
        <authorList>
            <person name="Paukszto L."/>
            <person name="Sawicki J."/>
            <person name="Karawczyk K."/>
            <person name="Piernik-Szablinska J."/>
            <person name="Szczecinska M."/>
            <person name="Mazdziarz M."/>
        </authorList>
    </citation>
    <scope>NUCLEOTIDE SEQUENCE [LARGE SCALE GENOMIC DNA]</scope>
    <source>
        <strain evidence="1">Rf_01</strain>
        <tissue evidence="1">Aerial parts of the thallus</tissue>
    </source>
</reference>
<dbReference type="AlphaFoldDB" id="A0ABD1ZUF4"/>
<proteinExistence type="predicted"/>
<keyword evidence="2" id="KW-1185">Reference proteome</keyword>
<evidence type="ECO:0000313" key="2">
    <source>
        <dbReference type="Proteomes" id="UP001605036"/>
    </source>
</evidence>